<keyword evidence="1" id="KW-0732">Signal</keyword>
<dbReference type="OrthoDB" id="9810895at2"/>
<reference evidence="2 3" key="1">
    <citation type="journal article" date="2018" name="Sci. Rep.">
        <title>Rhizobium tumorigenes sp. nov., a novel plant tumorigenic bacterium isolated from cane gall tumors on thornless blackberry.</title>
        <authorList>
            <person name="Kuzmanovi N."/>
            <person name="Smalla K."/>
            <person name="Gronow S."/>
            <person name="PuBawska J."/>
        </authorList>
    </citation>
    <scope>NUCLEOTIDE SEQUENCE [LARGE SCALE GENOMIC DNA]</scope>
    <source>
        <strain evidence="2 3">CCBAU 85046</strain>
    </source>
</reference>
<accession>A0A2W4CM73</accession>
<comment type="caution">
    <text evidence="2">The sequence shown here is derived from an EMBL/GenBank/DDBJ whole genome shotgun (WGS) entry which is preliminary data.</text>
</comment>
<dbReference type="EMBL" id="PCDP01000035">
    <property type="protein sequence ID" value="PZM13922.1"/>
    <property type="molecule type" value="Genomic_DNA"/>
</dbReference>
<dbReference type="RefSeq" id="WP_111160773.1">
    <property type="nucleotide sequence ID" value="NZ_PCDP01000035.1"/>
</dbReference>
<feature type="chain" id="PRO_5016181458" evidence="1">
    <location>
        <begin position="27"/>
        <end position="103"/>
    </location>
</feature>
<sequence length="103" mass="10933">MVRNIARRLIGTAIVTLAAMVHPAAAEPVLNCAEHSQVVDFLGSHYSETLQAVGFINQAAILEVYVSESGSWTMLVTNANGSSCVVFAGQSWESIPMVPGLKT</sequence>
<protein>
    <submittedName>
        <fullName evidence="2">Uncharacterized protein</fullName>
    </submittedName>
</protein>
<name>A0A2W4CM73_9HYPH</name>
<gene>
    <name evidence="2" type="ORF">CPY51_13780</name>
</gene>
<evidence type="ECO:0000313" key="3">
    <source>
        <dbReference type="Proteomes" id="UP000248925"/>
    </source>
</evidence>
<feature type="signal peptide" evidence="1">
    <location>
        <begin position="1"/>
        <end position="26"/>
    </location>
</feature>
<proteinExistence type="predicted"/>
<keyword evidence="3" id="KW-1185">Reference proteome</keyword>
<evidence type="ECO:0000256" key="1">
    <source>
        <dbReference type="SAM" id="SignalP"/>
    </source>
</evidence>
<dbReference type="Proteomes" id="UP000248925">
    <property type="component" value="Unassembled WGS sequence"/>
</dbReference>
<organism evidence="2 3">
    <name type="scientific">Rhizobium tubonense</name>
    <dbReference type="NCBI Taxonomy" id="484088"/>
    <lineage>
        <taxon>Bacteria</taxon>
        <taxon>Pseudomonadati</taxon>
        <taxon>Pseudomonadota</taxon>
        <taxon>Alphaproteobacteria</taxon>
        <taxon>Hyphomicrobiales</taxon>
        <taxon>Rhizobiaceae</taxon>
        <taxon>Rhizobium/Agrobacterium group</taxon>
        <taxon>Rhizobium</taxon>
    </lineage>
</organism>
<evidence type="ECO:0000313" key="2">
    <source>
        <dbReference type="EMBL" id="PZM13922.1"/>
    </source>
</evidence>
<dbReference type="AlphaFoldDB" id="A0A2W4CM73"/>